<evidence type="ECO:0000256" key="1">
    <source>
        <dbReference type="ARBA" id="ARBA00003469"/>
    </source>
</evidence>
<evidence type="ECO:0000259" key="13">
    <source>
        <dbReference type="Pfam" id="PF09084"/>
    </source>
</evidence>
<keyword evidence="7" id="KW-0663">Pyridoxal phosphate</keyword>
<evidence type="ECO:0000313" key="14">
    <source>
        <dbReference type="EMBL" id="MBP2236506.1"/>
    </source>
</evidence>
<dbReference type="PANTHER" id="PTHR31528:SF1">
    <property type="entry name" value="4-AMINO-5-HYDROXYMETHYL-2-METHYLPYRIMIDINE PHOSPHATE SYNTHASE THI11-RELATED"/>
    <property type="match status" value="1"/>
</dbReference>
<dbReference type="InterPro" id="IPR027939">
    <property type="entry name" value="NMT1/THI5"/>
</dbReference>
<dbReference type="PANTHER" id="PTHR31528">
    <property type="entry name" value="4-AMINO-5-HYDROXYMETHYL-2-METHYLPYRIMIDINE PHOSPHATE SYNTHASE THI11-RELATED"/>
    <property type="match status" value="1"/>
</dbReference>
<dbReference type="Proteomes" id="UP000730739">
    <property type="component" value="Unassembled WGS sequence"/>
</dbReference>
<name>A0ABS4R0U0_9HYPH</name>
<keyword evidence="6" id="KW-0479">Metal-binding</keyword>
<dbReference type="RefSeq" id="WP_150852074.1">
    <property type="nucleotide sequence ID" value="NZ_JAGILA010000003.1"/>
</dbReference>
<gene>
    <name evidence="14" type="ORF">J2Z31_003020</name>
</gene>
<evidence type="ECO:0000256" key="4">
    <source>
        <dbReference type="ARBA" id="ARBA00011738"/>
    </source>
</evidence>
<protein>
    <recommendedName>
        <fullName evidence="10">Thiamine pyrimidine synthase</fullName>
    </recommendedName>
</protein>
<dbReference type="EMBL" id="JAGILA010000003">
    <property type="protein sequence ID" value="MBP2236506.1"/>
    <property type="molecule type" value="Genomic_DNA"/>
</dbReference>
<reference evidence="14 15" key="1">
    <citation type="submission" date="2021-03" db="EMBL/GenBank/DDBJ databases">
        <title>Genomic Encyclopedia of Type Strains, Phase IV (KMG-IV): sequencing the most valuable type-strain genomes for metagenomic binning, comparative biology and taxonomic classification.</title>
        <authorList>
            <person name="Goeker M."/>
        </authorList>
    </citation>
    <scope>NUCLEOTIDE SEQUENCE [LARGE SCALE GENOMIC DNA]</scope>
    <source>
        <strain evidence="14 15">DSM 13372</strain>
    </source>
</reference>
<dbReference type="PROSITE" id="PS51318">
    <property type="entry name" value="TAT"/>
    <property type="match status" value="1"/>
</dbReference>
<dbReference type="Gene3D" id="3.40.190.10">
    <property type="entry name" value="Periplasmic binding protein-like II"/>
    <property type="match status" value="2"/>
</dbReference>
<feature type="domain" description="SsuA/THI5-like" evidence="13">
    <location>
        <begin position="50"/>
        <end position="251"/>
    </location>
</feature>
<organism evidence="14 15">
    <name type="scientific">Sinorhizobium kostiense</name>
    <dbReference type="NCBI Taxonomy" id="76747"/>
    <lineage>
        <taxon>Bacteria</taxon>
        <taxon>Pseudomonadati</taxon>
        <taxon>Pseudomonadota</taxon>
        <taxon>Alphaproteobacteria</taxon>
        <taxon>Hyphomicrobiales</taxon>
        <taxon>Rhizobiaceae</taxon>
        <taxon>Sinorhizobium/Ensifer group</taxon>
        <taxon>Sinorhizobium</taxon>
    </lineage>
</organism>
<comment type="catalytic activity">
    <reaction evidence="11">
        <text>N(6)-(pyridoxal phosphate)-L-lysyl-[4-amino-5-hydroxymethyl-2-methylpyrimidine phosphate synthase] + L-histidyl-[4-amino-5-hydroxymethyl-2-methylpyrimidine phosphate synthase] + 2 Fe(3+) + 4 H2O = L-lysyl-[4-amino-5-hydroxymethyl-2-methylpyrimidine phosphate synthase] + (2S)-2-amino-5-hydroxy-4-oxopentanoyl-[4-amino-5-hydroxymethyl-2-methylpyrimidine phosphate synthase] + 4-amino-2-methyl-5-(phosphooxymethyl)pyrimidine + 3-oxopropanoate + 2 Fe(2+) + 2 H(+)</text>
        <dbReference type="Rhea" id="RHEA:65756"/>
        <dbReference type="Rhea" id="RHEA-COMP:16892"/>
        <dbReference type="Rhea" id="RHEA-COMP:16893"/>
        <dbReference type="Rhea" id="RHEA-COMP:16894"/>
        <dbReference type="Rhea" id="RHEA-COMP:16895"/>
        <dbReference type="ChEBI" id="CHEBI:15377"/>
        <dbReference type="ChEBI" id="CHEBI:15378"/>
        <dbReference type="ChEBI" id="CHEBI:29033"/>
        <dbReference type="ChEBI" id="CHEBI:29034"/>
        <dbReference type="ChEBI" id="CHEBI:29969"/>
        <dbReference type="ChEBI" id="CHEBI:29979"/>
        <dbReference type="ChEBI" id="CHEBI:33190"/>
        <dbReference type="ChEBI" id="CHEBI:58354"/>
        <dbReference type="ChEBI" id="CHEBI:143915"/>
        <dbReference type="ChEBI" id="CHEBI:157692"/>
    </reaction>
    <physiologicalReaction direction="left-to-right" evidence="11">
        <dbReference type="Rhea" id="RHEA:65757"/>
    </physiologicalReaction>
</comment>
<dbReference type="Pfam" id="PF09084">
    <property type="entry name" value="NMT1"/>
    <property type="match status" value="1"/>
</dbReference>
<evidence type="ECO:0000256" key="9">
    <source>
        <dbReference type="ARBA" id="ARBA00023004"/>
    </source>
</evidence>
<comment type="pathway">
    <text evidence="2">Cofactor biosynthesis; thiamine diphosphate biosynthesis.</text>
</comment>
<keyword evidence="9" id="KW-0408">Iron</keyword>
<evidence type="ECO:0000256" key="2">
    <source>
        <dbReference type="ARBA" id="ARBA00004948"/>
    </source>
</evidence>
<proteinExistence type="inferred from homology"/>
<evidence type="ECO:0000256" key="7">
    <source>
        <dbReference type="ARBA" id="ARBA00022898"/>
    </source>
</evidence>
<evidence type="ECO:0000256" key="6">
    <source>
        <dbReference type="ARBA" id="ARBA00022723"/>
    </source>
</evidence>
<keyword evidence="12" id="KW-0732">Signal</keyword>
<dbReference type="InterPro" id="IPR015168">
    <property type="entry name" value="SsuA/THI5"/>
</dbReference>
<keyword evidence="5" id="KW-0808">Transferase</keyword>
<accession>A0ABS4R0U0</accession>
<comment type="similarity">
    <text evidence="3">Belongs to the NMT1/THI5 family.</text>
</comment>
<keyword evidence="15" id="KW-1185">Reference proteome</keyword>
<comment type="function">
    <text evidence="1">Responsible for the formation of the pyrimidine heterocycle in the thiamine biosynthesis pathway. Catalyzes the formation of hydroxymethylpyrimidine phosphate (HMP-P) from histidine and pyridoxal phosphate (PLP). The protein uses PLP and the active site histidine to form HMP-P, generating an inactive enzyme. The enzyme can only undergo a single turnover, which suggests it is a suicide enzyme.</text>
</comment>
<keyword evidence="8" id="KW-0784">Thiamine biosynthesis</keyword>
<comment type="caution">
    <text evidence="14">The sequence shown here is derived from an EMBL/GenBank/DDBJ whole genome shotgun (WGS) entry which is preliminary data.</text>
</comment>
<evidence type="ECO:0000313" key="15">
    <source>
        <dbReference type="Proteomes" id="UP000730739"/>
    </source>
</evidence>
<evidence type="ECO:0000256" key="12">
    <source>
        <dbReference type="SAM" id="SignalP"/>
    </source>
</evidence>
<evidence type="ECO:0000256" key="5">
    <source>
        <dbReference type="ARBA" id="ARBA00022679"/>
    </source>
</evidence>
<evidence type="ECO:0000256" key="11">
    <source>
        <dbReference type="ARBA" id="ARBA00048179"/>
    </source>
</evidence>
<dbReference type="InterPro" id="IPR006311">
    <property type="entry name" value="TAT_signal"/>
</dbReference>
<feature type="signal peptide" evidence="12">
    <location>
        <begin position="1"/>
        <end position="31"/>
    </location>
</feature>
<feature type="chain" id="PRO_5047487364" description="Thiamine pyrimidine synthase" evidence="12">
    <location>
        <begin position="32"/>
        <end position="335"/>
    </location>
</feature>
<evidence type="ECO:0000256" key="8">
    <source>
        <dbReference type="ARBA" id="ARBA00022977"/>
    </source>
</evidence>
<comment type="subunit">
    <text evidence="4">Homodimer.</text>
</comment>
<evidence type="ECO:0000256" key="10">
    <source>
        <dbReference type="ARBA" id="ARBA00033171"/>
    </source>
</evidence>
<sequence length="335" mass="35787">MSNRMSKFQTTRRAFLAGGIAALAMPSLVRAQGLQALSARMDFAPWGVQAAMHLAQVKGWFKDVGLDIDVQDGRGSANTLQLVNAGQVDVGQVQLGLVPQARMKSATVRSFAGFARATDLAAVVDRDSDYKTVADLKGKSIVCFAASPWAPFIDYWLAQGGLDRSTVELLLVDPAALWSTYTTRRADAILSTGPSIIPPAEAVRPSRGILASDAGVNFPSYGLIASDETIEKRGDALKALVASQQKAWAYLRDGNAGEGAEAMIQQRPTIKLTKEVLTRQIELTIETFETPATAGKPIGWQADADWNAALASMEKANAIPSGLTLSDIFTNDFIG</sequence>
<evidence type="ECO:0000256" key="3">
    <source>
        <dbReference type="ARBA" id="ARBA00009406"/>
    </source>
</evidence>
<dbReference type="SUPFAM" id="SSF53850">
    <property type="entry name" value="Periplasmic binding protein-like II"/>
    <property type="match status" value="1"/>
</dbReference>